<dbReference type="GO" id="GO:0005739">
    <property type="term" value="C:mitochondrion"/>
    <property type="evidence" value="ECO:0007669"/>
    <property type="project" value="TreeGrafter"/>
</dbReference>
<dbReference type="InterPro" id="IPR006638">
    <property type="entry name" value="Elp3/MiaA/NifB-like_rSAM"/>
</dbReference>
<feature type="domain" description="Radical SAM core" evidence="8">
    <location>
        <begin position="7"/>
        <end position="262"/>
    </location>
</feature>
<dbReference type="Proteomes" id="UP000682733">
    <property type="component" value="Unassembled WGS sequence"/>
</dbReference>
<evidence type="ECO:0000256" key="6">
    <source>
        <dbReference type="ARBA" id="ARBA00023014"/>
    </source>
</evidence>
<dbReference type="NCBIfam" id="TIGR00089">
    <property type="entry name" value="MiaB/RimO family radical SAM methylthiotransferase"/>
    <property type="match status" value="1"/>
</dbReference>
<dbReference type="Pfam" id="PF04055">
    <property type="entry name" value="Radical_SAM"/>
    <property type="match status" value="1"/>
</dbReference>
<dbReference type="InterPro" id="IPR002792">
    <property type="entry name" value="TRAM_dom"/>
</dbReference>
<dbReference type="Pfam" id="PF01938">
    <property type="entry name" value="TRAM"/>
    <property type="match status" value="1"/>
</dbReference>
<dbReference type="InterPro" id="IPR005839">
    <property type="entry name" value="Methylthiotransferase"/>
</dbReference>
<keyword evidence="3" id="KW-0949">S-adenosyl-L-methionine</keyword>
<dbReference type="InterPro" id="IPR023404">
    <property type="entry name" value="rSAM_horseshoe"/>
</dbReference>
<dbReference type="InterPro" id="IPR007197">
    <property type="entry name" value="rSAM"/>
</dbReference>
<dbReference type="GO" id="GO:0035597">
    <property type="term" value="F:tRNA-2-methylthio-N(6)-dimethylallyladenosine(37) synthase activity"/>
    <property type="evidence" value="ECO:0007669"/>
    <property type="project" value="TreeGrafter"/>
</dbReference>
<dbReference type="Gene3D" id="3.80.30.20">
    <property type="entry name" value="tm_1862 like domain"/>
    <property type="match status" value="1"/>
</dbReference>
<dbReference type="PROSITE" id="PS50926">
    <property type="entry name" value="TRAM"/>
    <property type="match status" value="1"/>
</dbReference>
<keyword evidence="6" id="KW-0411">Iron-sulfur</keyword>
<dbReference type="SFLD" id="SFLDG01082">
    <property type="entry name" value="B12-binding_domain_containing"/>
    <property type="match status" value="1"/>
</dbReference>
<evidence type="ECO:0000256" key="3">
    <source>
        <dbReference type="ARBA" id="ARBA00022691"/>
    </source>
</evidence>
<comment type="caution">
    <text evidence="9">The sequence shown here is derived from an EMBL/GenBank/DDBJ whole genome shotgun (WGS) entry which is preliminary data.</text>
</comment>
<evidence type="ECO:0000256" key="5">
    <source>
        <dbReference type="ARBA" id="ARBA00023004"/>
    </source>
</evidence>
<dbReference type="SFLD" id="SFLDS00029">
    <property type="entry name" value="Radical_SAM"/>
    <property type="match status" value="1"/>
</dbReference>
<gene>
    <name evidence="9" type="ORF">OVA965_LOCUS9372</name>
    <name evidence="10" type="ORF">TMI583_LOCUS9368</name>
</gene>
<evidence type="ECO:0008006" key="12">
    <source>
        <dbReference type="Google" id="ProtNLM"/>
    </source>
</evidence>
<evidence type="ECO:0000256" key="2">
    <source>
        <dbReference type="ARBA" id="ARBA00022485"/>
    </source>
</evidence>
<evidence type="ECO:0000259" key="8">
    <source>
        <dbReference type="PROSITE" id="PS51918"/>
    </source>
</evidence>
<dbReference type="PANTHER" id="PTHR43020">
    <property type="entry name" value="CDK5 REGULATORY SUBUNIT-ASSOCIATED PROTEIN 1"/>
    <property type="match status" value="1"/>
</dbReference>
<proteinExistence type="predicted"/>
<dbReference type="InterPro" id="IPR058240">
    <property type="entry name" value="rSAM_sf"/>
</dbReference>
<keyword evidence="4" id="KW-0479">Metal-binding</keyword>
<organism evidence="9 11">
    <name type="scientific">Didymodactylos carnosus</name>
    <dbReference type="NCBI Taxonomy" id="1234261"/>
    <lineage>
        <taxon>Eukaryota</taxon>
        <taxon>Metazoa</taxon>
        <taxon>Spiralia</taxon>
        <taxon>Gnathifera</taxon>
        <taxon>Rotifera</taxon>
        <taxon>Eurotatoria</taxon>
        <taxon>Bdelloidea</taxon>
        <taxon>Philodinida</taxon>
        <taxon>Philodinidae</taxon>
        <taxon>Didymodactylos</taxon>
    </lineage>
</organism>
<dbReference type="FunFam" id="3.80.30.20:FF:000003">
    <property type="entry name" value="CDK5 regulatory subunit-associated protein 1"/>
    <property type="match status" value="1"/>
</dbReference>
<comment type="cofactor">
    <cofactor evidence="1">
        <name>[4Fe-4S] cluster</name>
        <dbReference type="ChEBI" id="CHEBI:49883"/>
    </cofactor>
</comment>
<evidence type="ECO:0000313" key="10">
    <source>
        <dbReference type="EMBL" id="CAF3677478.1"/>
    </source>
</evidence>
<dbReference type="GO" id="GO:0051539">
    <property type="term" value="F:4 iron, 4 sulfur cluster binding"/>
    <property type="evidence" value="ECO:0007669"/>
    <property type="project" value="UniProtKB-KW"/>
</dbReference>
<evidence type="ECO:0000313" key="9">
    <source>
        <dbReference type="EMBL" id="CAF0895992.1"/>
    </source>
</evidence>
<keyword evidence="2" id="KW-0004">4Fe-4S</keyword>
<reference evidence="9" key="1">
    <citation type="submission" date="2021-02" db="EMBL/GenBank/DDBJ databases">
        <authorList>
            <person name="Nowell W R."/>
        </authorList>
    </citation>
    <scope>NUCLEOTIDE SEQUENCE</scope>
</reference>
<dbReference type="AlphaFoldDB" id="A0A8S2DH61"/>
<dbReference type="EMBL" id="CAJNOK010003306">
    <property type="protein sequence ID" value="CAF0895992.1"/>
    <property type="molecule type" value="Genomic_DNA"/>
</dbReference>
<protein>
    <recommendedName>
        <fullName evidence="12">Radical SAM core domain-containing protein</fullName>
    </recommendedName>
</protein>
<dbReference type="GO" id="GO:0005829">
    <property type="term" value="C:cytosol"/>
    <property type="evidence" value="ECO:0007669"/>
    <property type="project" value="TreeGrafter"/>
</dbReference>
<dbReference type="EMBL" id="CAJOBA010003307">
    <property type="protein sequence ID" value="CAF3677478.1"/>
    <property type="molecule type" value="Genomic_DNA"/>
</dbReference>
<dbReference type="SUPFAM" id="SSF102114">
    <property type="entry name" value="Radical SAM enzymes"/>
    <property type="match status" value="1"/>
</dbReference>
<feature type="domain" description="TRAM" evidence="7">
    <location>
        <begin position="265"/>
        <end position="333"/>
    </location>
</feature>
<dbReference type="Proteomes" id="UP000677228">
    <property type="component" value="Unassembled WGS sequence"/>
</dbReference>
<name>A0A8S2DH61_9BILA</name>
<sequence>MTPLRYDQTTKKAFVSIMRGCNNMCSFCIVPFTRSRERSRPMKSILEELKYLVDIGIKDVTLLGQNVNSYCDESETQISLHTSKTLSRGFRENYKTKKKGHIRFSTLLHEASSISPELHIRWTSPHPKDFPDDLLYVIREHPNICKSIHLPCQSGSTIVLERMRRGYTKEAYLELVDHIRSIIPDISISSDFISGFCSETDEDHQHTLELIRKVKYNYIYSFLYSIREKTKAYYHLKDDIPREIKAQRHHDINEIFRSDALKLNSNYIGQTHLVLVEGISKRSQDEYIGRNDYNTKVIFPKKTLTNIELNTGDYVAVRIDTATSESLRATPLYRTTLKNFYDISTST</sequence>
<evidence type="ECO:0000313" key="11">
    <source>
        <dbReference type="Proteomes" id="UP000677228"/>
    </source>
</evidence>
<dbReference type="PROSITE" id="PS51918">
    <property type="entry name" value="RADICAL_SAM"/>
    <property type="match status" value="1"/>
</dbReference>
<dbReference type="GO" id="GO:0046872">
    <property type="term" value="F:metal ion binding"/>
    <property type="evidence" value="ECO:0007669"/>
    <property type="project" value="UniProtKB-KW"/>
</dbReference>
<keyword evidence="5" id="KW-0408">Iron</keyword>
<dbReference type="PANTHER" id="PTHR43020:SF2">
    <property type="entry name" value="MITOCHONDRIAL TRNA METHYLTHIOTRANSFERASE CDK5RAP1"/>
    <property type="match status" value="1"/>
</dbReference>
<evidence type="ECO:0000256" key="1">
    <source>
        <dbReference type="ARBA" id="ARBA00001966"/>
    </source>
</evidence>
<dbReference type="SMART" id="SM00729">
    <property type="entry name" value="Elp3"/>
    <property type="match status" value="1"/>
</dbReference>
<evidence type="ECO:0000259" key="7">
    <source>
        <dbReference type="PROSITE" id="PS50926"/>
    </source>
</evidence>
<accession>A0A8S2DH61</accession>
<evidence type="ECO:0000256" key="4">
    <source>
        <dbReference type="ARBA" id="ARBA00022723"/>
    </source>
</evidence>